<evidence type="ECO:0000313" key="1">
    <source>
        <dbReference type="EMBL" id="GBP70817.1"/>
    </source>
</evidence>
<evidence type="ECO:0000313" key="2">
    <source>
        <dbReference type="Proteomes" id="UP000299102"/>
    </source>
</evidence>
<keyword evidence="2" id="KW-1185">Reference proteome</keyword>
<accession>A0A4C1Y8F1</accession>
<dbReference type="EMBL" id="BGZK01001087">
    <property type="protein sequence ID" value="GBP70817.1"/>
    <property type="molecule type" value="Genomic_DNA"/>
</dbReference>
<comment type="caution">
    <text evidence="1">The sequence shown here is derived from an EMBL/GenBank/DDBJ whole genome shotgun (WGS) entry which is preliminary data.</text>
</comment>
<dbReference type="AlphaFoldDB" id="A0A4C1Y8F1"/>
<sequence length="90" mass="10037">MPSVSAVNAVYRLQSTAVDIQNDSSYYYAKRSVQIEFFSGIIISTKNNRNIIRLCGCSIQFLVLPFPLRSRKVAASVDPTVTLYAALNFL</sequence>
<protein>
    <submittedName>
        <fullName evidence="1">Uncharacterized protein</fullName>
    </submittedName>
</protein>
<proteinExistence type="predicted"/>
<dbReference type="Proteomes" id="UP000299102">
    <property type="component" value="Unassembled WGS sequence"/>
</dbReference>
<gene>
    <name evidence="1" type="ORF">EVAR_54330_1</name>
</gene>
<organism evidence="1 2">
    <name type="scientific">Eumeta variegata</name>
    <name type="common">Bagworm moth</name>
    <name type="synonym">Eumeta japonica</name>
    <dbReference type="NCBI Taxonomy" id="151549"/>
    <lineage>
        <taxon>Eukaryota</taxon>
        <taxon>Metazoa</taxon>
        <taxon>Ecdysozoa</taxon>
        <taxon>Arthropoda</taxon>
        <taxon>Hexapoda</taxon>
        <taxon>Insecta</taxon>
        <taxon>Pterygota</taxon>
        <taxon>Neoptera</taxon>
        <taxon>Endopterygota</taxon>
        <taxon>Lepidoptera</taxon>
        <taxon>Glossata</taxon>
        <taxon>Ditrysia</taxon>
        <taxon>Tineoidea</taxon>
        <taxon>Psychidae</taxon>
        <taxon>Oiketicinae</taxon>
        <taxon>Eumeta</taxon>
    </lineage>
</organism>
<name>A0A4C1Y8F1_EUMVA</name>
<reference evidence="1 2" key="1">
    <citation type="journal article" date="2019" name="Commun. Biol.">
        <title>The bagworm genome reveals a unique fibroin gene that provides high tensile strength.</title>
        <authorList>
            <person name="Kono N."/>
            <person name="Nakamura H."/>
            <person name="Ohtoshi R."/>
            <person name="Tomita M."/>
            <person name="Numata K."/>
            <person name="Arakawa K."/>
        </authorList>
    </citation>
    <scope>NUCLEOTIDE SEQUENCE [LARGE SCALE GENOMIC DNA]</scope>
</reference>